<gene>
    <name evidence="2" type="ORF">PENTCL1PPCAC_4610</name>
</gene>
<evidence type="ECO:0000313" key="2">
    <source>
        <dbReference type="EMBL" id="GMS82435.1"/>
    </source>
</evidence>
<evidence type="ECO:0000256" key="1">
    <source>
        <dbReference type="SAM" id="MobiDB-lite"/>
    </source>
</evidence>
<organism evidence="2 3">
    <name type="scientific">Pristionchus entomophagus</name>
    <dbReference type="NCBI Taxonomy" id="358040"/>
    <lineage>
        <taxon>Eukaryota</taxon>
        <taxon>Metazoa</taxon>
        <taxon>Ecdysozoa</taxon>
        <taxon>Nematoda</taxon>
        <taxon>Chromadorea</taxon>
        <taxon>Rhabditida</taxon>
        <taxon>Rhabditina</taxon>
        <taxon>Diplogasteromorpha</taxon>
        <taxon>Diplogasteroidea</taxon>
        <taxon>Neodiplogasteridae</taxon>
        <taxon>Pristionchus</taxon>
    </lineage>
</organism>
<accession>A0AAV5SIY2</accession>
<feature type="compositionally biased region" description="Basic residues" evidence="1">
    <location>
        <begin position="34"/>
        <end position="48"/>
    </location>
</feature>
<protein>
    <submittedName>
        <fullName evidence="2">Uncharacterized protein</fullName>
    </submittedName>
</protein>
<dbReference type="EMBL" id="BTSX01000002">
    <property type="protein sequence ID" value="GMS82435.1"/>
    <property type="molecule type" value="Genomic_DNA"/>
</dbReference>
<name>A0AAV5SIY2_9BILA</name>
<comment type="caution">
    <text evidence="2">The sequence shown here is derived from an EMBL/GenBank/DDBJ whole genome shotgun (WGS) entry which is preliminary data.</text>
</comment>
<evidence type="ECO:0000313" key="3">
    <source>
        <dbReference type="Proteomes" id="UP001432027"/>
    </source>
</evidence>
<feature type="compositionally biased region" description="Basic and acidic residues" evidence="1">
    <location>
        <begin position="1"/>
        <end position="11"/>
    </location>
</feature>
<keyword evidence="3" id="KW-1185">Reference proteome</keyword>
<sequence length="78" mass="8924">MVFDRSADLRRGSASWDGGSTQRRSRGSPGIRCGTRHFHRRPSRRGFGSRRWTGLRRQQEAQQRRAEGRSEVGPLLTS</sequence>
<feature type="non-terminal residue" evidence="2">
    <location>
        <position position="78"/>
    </location>
</feature>
<dbReference type="Proteomes" id="UP001432027">
    <property type="component" value="Unassembled WGS sequence"/>
</dbReference>
<dbReference type="AlphaFoldDB" id="A0AAV5SIY2"/>
<feature type="compositionally biased region" description="Basic and acidic residues" evidence="1">
    <location>
        <begin position="57"/>
        <end position="70"/>
    </location>
</feature>
<proteinExistence type="predicted"/>
<reference evidence="2" key="1">
    <citation type="submission" date="2023-10" db="EMBL/GenBank/DDBJ databases">
        <title>Genome assembly of Pristionchus species.</title>
        <authorList>
            <person name="Yoshida K."/>
            <person name="Sommer R.J."/>
        </authorList>
    </citation>
    <scope>NUCLEOTIDE SEQUENCE</scope>
    <source>
        <strain evidence="2">RS0144</strain>
    </source>
</reference>
<feature type="region of interest" description="Disordered" evidence="1">
    <location>
        <begin position="1"/>
        <end position="78"/>
    </location>
</feature>